<dbReference type="EMBL" id="JACEIK010001353">
    <property type="protein sequence ID" value="MCD7468543.1"/>
    <property type="molecule type" value="Genomic_DNA"/>
</dbReference>
<dbReference type="Gene3D" id="3.40.630.10">
    <property type="entry name" value="Zn peptidases"/>
    <property type="match status" value="1"/>
</dbReference>
<organism evidence="2 3">
    <name type="scientific">Datura stramonium</name>
    <name type="common">Jimsonweed</name>
    <name type="synonym">Common thornapple</name>
    <dbReference type="NCBI Taxonomy" id="4076"/>
    <lineage>
        <taxon>Eukaryota</taxon>
        <taxon>Viridiplantae</taxon>
        <taxon>Streptophyta</taxon>
        <taxon>Embryophyta</taxon>
        <taxon>Tracheophyta</taxon>
        <taxon>Spermatophyta</taxon>
        <taxon>Magnoliopsida</taxon>
        <taxon>eudicotyledons</taxon>
        <taxon>Gunneridae</taxon>
        <taxon>Pentapetalae</taxon>
        <taxon>asterids</taxon>
        <taxon>lamiids</taxon>
        <taxon>Solanales</taxon>
        <taxon>Solanaceae</taxon>
        <taxon>Solanoideae</taxon>
        <taxon>Datureae</taxon>
        <taxon>Datura</taxon>
    </lineage>
</organism>
<protein>
    <recommendedName>
        <fullName evidence="1">Peptidase M28 domain-containing protein</fullName>
    </recommendedName>
</protein>
<name>A0ABS8TCA5_DATST</name>
<dbReference type="Proteomes" id="UP000823775">
    <property type="component" value="Unassembled WGS sequence"/>
</dbReference>
<dbReference type="SUPFAM" id="SSF53187">
    <property type="entry name" value="Zn-dependent exopeptidases"/>
    <property type="match status" value="1"/>
</dbReference>
<dbReference type="PANTHER" id="PTHR10404:SF75">
    <property type="entry name" value="GLUTAMATE CARBOXYPEPTIDASE AMP1-RELATED"/>
    <property type="match status" value="1"/>
</dbReference>
<reference evidence="2 3" key="1">
    <citation type="journal article" date="2021" name="BMC Genomics">
        <title>Datura genome reveals duplications of psychoactive alkaloid biosynthetic genes and high mutation rate following tissue culture.</title>
        <authorList>
            <person name="Rajewski A."/>
            <person name="Carter-House D."/>
            <person name="Stajich J."/>
            <person name="Litt A."/>
        </authorList>
    </citation>
    <scope>NUCLEOTIDE SEQUENCE [LARGE SCALE GENOMIC DNA]</scope>
    <source>
        <strain evidence="2">AR-01</strain>
    </source>
</reference>
<accession>A0ABS8TCA5</accession>
<dbReference type="InterPro" id="IPR007484">
    <property type="entry name" value="Peptidase_M28"/>
</dbReference>
<sequence length="204" mass="22710">MHGLMEQLTPIAEPLPCLAIARRYALLMRLGWSPRRTIILCSWDAEEFGMIGSTEWVEQNLVNLGSKSVAYLNVDCAVQGPGFFPSATPQLDNLLIEITKMLIVFDLLDKVNDPDSEGMALYERWTAANRGVPSVDLYYGRGSASFLAKLSPNPKSSKQWDFSASKRHVAVTGVWGLLALRLAEDPIYLLTILPYAELQDYTIS</sequence>
<feature type="domain" description="Peptidase M28" evidence="1">
    <location>
        <begin position="30"/>
        <end position="104"/>
    </location>
</feature>
<proteinExistence type="predicted"/>
<evidence type="ECO:0000313" key="3">
    <source>
        <dbReference type="Proteomes" id="UP000823775"/>
    </source>
</evidence>
<evidence type="ECO:0000259" key="1">
    <source>
        <dbReference type="Pfam" id="PF04389"/>
    </source>
</evidence>
<dbReference type="InterPro" id="IPR039373">
    <property type="entry name" value="Peptidase_M28B"/>
</dbReference>
<evidence type="ECO:0000313" key="2">
    <source>
        <dbReference type="EMBL" id="MCD7468543.1"/>
    </source>
</evidence>
<comment type="caution">
    <text evidence="2">The sequence shown here is derived from an EMBL/GenBank/DDBJ whole genome shotgun (WGS) entry which is preliminary data.</text>
</comment>
<dbReference type="PANTHER" id="PTHR10404">
    <property type="entry name" value="N-ACETYLATED-ALPHA-LINKED ACIDIC DIPEPTIDASE"/>
    <property type="match status" value="1"/>
</dbReference>
<keyword evidence="3" id="KW-1185">Reference proteome</keyword>
<gene>
    <name evidence="2" type="ORF">HAX54_006878</name>
</gene>
<dbReference type="Pfam" id="PF04389">
    <property type="entry name" value="Peptidase_M28"/>
    <property type="match status" value="1"/>
</dbReference>